<evidence type="ECO:0000313" key="3">
    <source>
        <dbReference type="Proteomes" id="UP000467124"/>
    </source>
</evidence>
<gene>
    <name evidence="2" type="ORF">GTW20_23080</name>
</gene>
<dbReference type="AlphaFoldDB" id="A0A7K2IYN1"/>
<dbReference type="EMBL" id="WWHY01000001">
    <property type="protein sequence ID" value="MYR35063.1"/>
    <property type="molecule type" value="Genomic_DNA"/>
</dbReference>
<comment type="caution">
    <text evidence="2">The sequence shown here is derived from an EMBL/GenBank/DDBJ whole genome shotgun (WGS) entry which is preliminary data.</text>
</comment>
<proteinExistence type="predicted"/>
<name>A0A7K2IYN1_9ACTN</name>
<dbReference type="RefSeq" id="WP_161111872.1">
    <property type="nucleotide sequence ID" value="NZ_WWHY01000001.1"/>
</dbReference>
<accession>A0A7K2IYN1</accession>
<reference evidence="2 3" key="1">
    <citation type="journal article" date="2019" name="Nat. Commun.">
        <title>The antimicrobial potential of Streptomyces from insect microbiomes.</title>
        <authorList>
            <person name="Chevrette M.G."/>
            <person name="Carlson C.M."/>
            <person name="Ortega H.E."/>
            <person name="Thomas C."/>
            <person name="Ananiev G.E."/>
            <person name="Barns K.J."/>
            <person name="Book A.J."/>
            <person name="Cagnazzo J."/>
            <person name="Carlos C."/>
            <person name="Flanigan W."/>
            <person name="Grubbs K.J."/>
            <person name="Horn H.A."/>
            <person name="Hoffmann F.M."/>
            <person name="Klassen J.L."/>
            <person name="Knack J.J."/>
            <person name="Lewin G.R."/>
            <person name="McDonald B.R."/>
            <person name="Muller L."/>
            <person name="Melo W.G.P."/>
            <person name="Pinto-Tomas A.A."/>
            <person name="Schmitz A."/>
            <person name="Wendt-Pienkowski E."/>
            <person name="Wildman S."/>
            <person name="Zhao M."/>
            <person name="Zhang F."/>
            <person name="Bugni T.S."/>
            <person name="Andes D.R."/>
            <person name="Pupo M.T."/>
            <person name="Currie C.R."/>
        </authorList>
    </citation>
    <scope>NUCLEOTIDE SEQUENCE [LARGE SCALE GENOMIC DNA]</scope>
    <source>
        <strain evidence="2 3">SID5840</strain>
    </source>
</reference>
<organism evidence="2 3">
    <name type="scientific">Nocardiopsis alba</name>
    <dbReference type="NCBI Taxonomy" id="53437"/>
    <lineage>
        <taxon>Bacteria</taxon>
        <taxon>Bacillati</taxon>
        <taxon>Actinomycetota</taxon>
        <taxon>Actinomycetes</taxon>
        <taxon>Streptosporangiales</taxon>
        <taxon>Nocardiopsidaceae</taxon>
        <taxon>Nocardiopsis</taxon>
    </lineage>
</organism>
<protein>
    <submittedName>
        <fullName evidence="2">Uncharacterized protein</fullName>
    </submittedName>
</protein>
<feature type="compositionally biased region" description="Polar residues" evidence="1">
    <location>
        <begin position="8"/>
        <end position="20"/>
    </location>
</feature>
<evidence type="ECO:0000256" key="1">
    <source>
        <dbReference type="SAM" id="MobiDB-lite"/>
    </source>
</evidence>
<dbReference type="Proteomes" id="UP000467124">
    <property type="component" value="Unassembled WGS sequence"/>
</dbReference>
<evidence type="ECO:0000313" key="2">
    <source>
        <dbReference type="EMBL" id="MYR35063.1"/>
    </source>
</evidence>
<feature type="region of interest" description="Disordered" evidence="1">
    <location>
        <begin position="1"/>
        <end position="23"/>
    </location>
</feature>
<sequence>MHDDRSESTLTGGPGEQSSPLPYAEQMRELDDAALHEIWLNGPDEPLDEEDEFMEAAFQEIERRDHLDEWASYGIENGLSDTEADRFAEFVEAWDGADLAVALTEFRSQA</sequence>